<evidence type="ECO:0008006" key="3">
    <source>
        <dbReference type="Google" id="ProtNLM"/>
    </source>
</evidence>
<organism evidence="1 2">
    <name type="scientific">Aphis glycines</name>
    <name type="common">Soybean aphid</name>
    <dbReference type="NCBI Taxonomy" id="307491"/>
    <lineage>
        <taxon>Eukaryota</taxon>
        <taxon>Metazoa</taxon>
        <taxon>Ecdysozoa</taxon>
        <taxon>Arthropoda</taxon>
        <taxon>Hexapoda</taxon>
        <taxon>Insecta</taxon>
        <taxon>Pterygota</taxon>
        <taxon>Neoptera</taxon>
        <taxon>Paraneoptera</taxon>
        <taxon>Hemiptera</taxon>
        <taxon>Sternorrhyncha</taxon>
        <taxon>Aphidomorpha</taxon>
        <taxon>Aphidoidea</taxon>
        <taxon>Aphididae</taxon>
        <taxon>Aphidini</taxon>
        <taxon>Aphis</taxon>
        <taxon>Aphis</taxon>
    </lineage>
</organism>
<reference evidence="1 2" key="1">
    <citation type="submission" date="2019-08" db="EMBL/GenBank/DDBJ databases">
        <title>The genome of the soybean aphid Biotype 1, its phylome, world population structure and adaptation to the North American continent.</title>
        <authorList>
            <person name="Giordano R."/>
            <person name="Donthu R.K."/>
            <person name="Hernandez A.G."/>
            <person name="Wright C.L."/>
            <person name="Zimin A.V."/>
        </authorList>
    </citation>
    <scope>NUCLEOTIDE SEQUENCE [LARGE SCALE GENOMIC DNA]</scope>
    <source>
        <tissue evidence="1">Whole aphids</tissue>
    </source>
</reference>
<protein>
    <recommendedName>
        <fullName evidence="3">Exonuclease domain-containing protein</fullName>
    </recommendedName>
</protein>
<dbReference type="OrthoDB" id="6606864at2759"/>
<dbReference type="AlphaFoldDB" id="A0A6G0U469"/>
<feature type="non-terminal residue" evidence="1">
    <location>
        <position position="240"/>
    </location>
</feature>
<sequence length="240" mass="28262">MDRGIHQTMQQNNKQKPKNKIIIIDFEFSNYQRTDLILISATISQTHVKSEIIRLRGRPLIISPDGRIRLMNNYSYIKTRDLLLKMFEKKPDQLQVILNELHLAMKSKTSNLTTSFLKNYLDFNNQIAIILLWNGNSDKNILQRLGFNTNIMLNMTAYDTDNNREFYLKLINFKSNEIILNHKLGYIIKKGRFLSLKETHDSICNQNHDITFIHDAVSDVKLTKCIFNYLCIKNNYQFIL</sequence>
<proteinExistence type="predicted"/>
<accession>A0A6G0U469</accession>
<name>A0A6G0U469_APHGL</name>
<dbReference type="EMBL" id="VYZN01000008">
    <property type="protein sequence ID" value="KAE9543419.1"/>
    <property type="molecule type" value="Genomic_DNA"/>
</dbReference>
<gene>
    <name evidence="1" type="ORF">AGLY_002219</name>
</gene>
<keyword evidence="2" id="KW-1185">Reference proteome</keyword>
<comment type="caution">
    <text evidence="1">The sequence shown here is derived from an EMBL/GenBank/DDBJ whole genome shotgun (WGS) entry which is preliminary data.</text>
</comment>
<dbReference type="Proteomes" id="UP000475862">
    <property type="component" value="Unassembled WGS sequence"/>
</dbReference>
<evidence type="ECO:0000313" key="1">
    <source>
        <dbReference type="EMBL" id="KAE9543419.1"/>
    </source>
</evidence>
<evidence type="ECO:0000313" key="2">
    <source>
        <dbReference type="Proteomes" id="UP000475862"/>
    </source>
</evidence>